<accession>A0A2S8GRT7</accession>
<evidence type="ECO:0000256" key="3">
    <source>
        <dbReference type="ARBA" id="ARBA00022795"/>
    </source>
</evidence>
<evidence type="ECO:0000256" key="4">
    <source>
        <dbReference type="ARBA" id="ARBA00024746"/>
    </source>
</evidence>
<protein>
    <recommendedName>
        <fullName evidence="2">Basal-body rod modification protein FlgD</fullName>
    </recommendedName>
</protein>
<dbReference type="AlphaFoldDB" id="A0A2S8GRT7"/>
<evidence type="ECO:0000256" key="1">
    <source>
        <dbReference type="ARBA" id="ARBA00010577"/>
    </source>
</evidence>
<comment type="caution">
    <text evidence="6">The sequence shown here is derived from an EMBL/GenBank/DDBJ whole genome shotgun (WGS) entry which is preliminary data.</text>
</comment>
<proteinExistence type="inferred from homology"/>
<feature type="compositionally biased region" description="Acidic residues" evidence="5">
    <location>
        <begin position="174"/>
        <end position="189"/>
    </location>
</feature>
<evidence type="ECO:0000256" key="2">
    <source>
        <dbReference type="ARBA" id="ARBA00016013"/>
    </source>
</evidence>
<evidence type="ECO:0000313" key="6">
    <source>
        <dbReference type="EMBL" id="PQO47140.1"/>
    </source>
</evidence>
<reference evidence="6 7" key="1">
    <citation type="submission" date="2018-02" db="EMBL/GenBank/DDBJ databases">
        <title>Comparative genomes isolates from brazilian mangrove.</title>
        <authorList>
            <person name="Araujo J.E."/>
            <person name="Taketani R.G."/>
            <person name="Silva M.C.P."/>
            <person name="Loureco M.V."/>
            <person name="Andreote F.D."/>
        </authorList>
    </citation>
    <scope>NUCLEOTIDE SEQUENCE [LARGE SCALE GENOMIC DNA]</scope>
    <source>
        <strain evidence="6 7">Nap-Phe MGV</strain>
    </source>
</reference>
<comment type="similarity">
    <text evidence="1">Belongs to the FlgD family.</text>
</comment>
<feature type="compositionally biased region" description="Low complexity" evidence="5">
    <location>
        <begin position="162"/>
        <end position="173"/>
    </location>
</feature>
<feature type="region of interest" description="Disordered" evidence="5">
    <location>
        <begin position="1"/>
        <end position="23"/>
    </location>
</feature>
<dbReference type="RefSeq" id="WP_105334028.1">
    <property type="nucleotide sequence ID" value="NZ_PUHZ01000005.1"/>
</dbReference>
<sequence>MSSVGSSTSTTSSSSSSGTAGGGLQDLDMDQFLKLMLAELQNQDPLEPMKNSEMLEQIGQIRSITATEQLSTTLTNVLDGQNILSATTLIGGQVQALTNEGDVVFGVVTGAQITPNDDGVREVFLKVLTDDGVATVRLDDIFTVLPSSAGQAPEETDGTDGTDGTDTTTGGTDDTTDSSSDDSSDDSTDDSAAAA</sequence>
<name>A0A2S8GRT7_9BACT</name>
<keyword evidence="3" id="KW-1005">Bacterial flagellum biogenesis</keyword>
<comment type="function">
    <text evidence="4">Required for flagellar hook formation. May act as a scaffolding protein.</text>
</comment>
<evidence type="ECO:0000256" key="5">
    <source>
        <dbReference type="SAM" id="MobiDB-lite"/>
    </source>
</evidence>
<dbReference type="Pfam" id="PF03963">
    <property type="entry name" value="FlgD"/>
    <property type="match status" value="1"/>
</dbReference>
<dbReference type="GO" id="GO:0044781">
    <property type="term" value="P:bacterial-type flagellum organization"/>
    <property type="evidence" value="ECO:0007669"/>
    <property type="project" value="UniProtKB-KW"/>
</dbReference>
<organism evidence="6 7">
    <name type="scientific">Blastopirellula marina</name>
    <dbReference type="NCBI Taxonomy" id="124"/>
    <lineage>
        <taxon>Bacteria</taxon>
        <taxon>Pseudomonadati</taxon>
        <taxon>Planctomycetota</taxon>
        <taxon>Planctomycetia</taxon>
        <taxon>Pirellulales</taxon>
        <taxon>Pirellulaceae</taxon>
        <taxon>Blastopirellula</taxon>
    </lineage>
</organism>
<evidence type="ECO:0000313" key="7">
    <source>
        <dbReference type="Proteomes" id="UP000237819"/>
    </source>
</evidence>
<gene>
    <name evidence="6" type="ORF">C5Y93_03620</name>
</gene>
<feature type="compositionally biased region" description="Low complexity" evidence="5">
    <location>
        <begin position="1"/>
        <end position="18"/>
    </location>
</feature>
<dbReference type="InterPro" id="IPR005648">
    <property type="entry name" value="FlgD"/>
</dbReference>
<dbReference type="OrthoDB" id="280334at2"/>
<dbReference type="Proteomes" id="UP000237819">
    <property type="component" value="Unassembled WGS sequence"/>
</dbReference>
<feature type="region of interest" description="Disordered" evidence="5">
    <location>
        <begin position="146"/>
        <end position="195"/>
    </location>
</feature>
<dbReference type="EMBL" id="PUHZ01000005">
    <property type="protein sequence ID" value="PQO47140.1"/>
    <property type="molecule type" value="Genomic_DNA"/>
</dbReference>